<dbReference type="Proteomes" id="UP001597114">
    <property type="component" value="Unassembled WGS sequence"/>
</dbReference>
<sequence length="97" mass="10311">MKEAVMHLGVVHEIRDPAGWDSVMSGDLNLPPGYVLLASVTQEDASRGMCIWEAPSLDDLQRLLDGAFGEAVVNDCFVADSARSVNLPAPQTAAAKT</sequence>
<protein>
    <recommendedName>
        <fullName evidence="3">DUF4242 domain-containing protein</fullName>
    </recommendedName>
</protein>
<evidence type="ECO:0008006" key="3">
    <source>
        <dbReference type="Google" id="ProtNLM"/>
    </source>
</evidence>
<keyword evidence="2" id="KW-1185">Reference proteome</keyword>
<evidence type="ECO:0000313" key="1">
    <source>
        <dbReference type="EMBL" id="MFD1516338.1"/>
    </source>
</evidence>
<evidence type="ECO:0000313" key="2">
    <source>
        <dbReference type="Proteomes" id="UP001597114"/>
    </source>
</evidence>
<dbReference type="EMBL" id="JBHUCO010000002">
    <property type="protein sequence ID" value="MFD1516338.1"/>
    <property type="molecule type" value="Genomic_DNA"/>
</dbReference>
<proteinExistence type="predicted"/>
<gene>
    <name evidence="1" type="ORF">ACFSJD_02500</name>
</gene>
<reference evidence="2" key="1">
    <citation type="journal article" date="2019" name="Int. J. Syst. Evol. Microbiol.">
        <title>The Global Catalogue of Microorganisms (GCM) 10K type strain sequencing project: providing services to taxonomists for standard genome sequencing and annotation.</title>
        <authorList>
            <consortium name="The Broad Institute Genomics Platform"/>
            <consortium name="The Broad Institute Genome Sequencing Center for Infectious Disease"/>
            <person name="Wu L."/>
            <person name="Ma J."/>
        </authorList>
    </citation>
    <scope>NUCLEOTIDE SEQUENCE [LARGE SCALE GENOMIC DNA]</scope>
    <source>
        <strain evidence="2">CCM 7043</strain>
    </source>
</reference>
<comment type="caution">
    <text evidence="1">The sequence shown here is derived from an EMBL/GenBank/DDBJ whole genome shotgun (WGS) entry which is preliminary data.</text>
</comment>
<accession>A0ABW4EL78</accession>
<dbReference type="RefSeq" id="WP_344723166.1">
    <property type="nucleotide sequence ID" value="NZ_BAAAUS010000017.1"/>
</dbReference>
<name>A0ABW4EL78_9PSEU</name>
<organism evidence="1 2">
    <name type="scientific">Pseudonocardia yunnanensis</name>
    <dbReference type="NCBI Taxonomy" id="58107"/>
    <lineage>
        <taxon>Bacteria</taxon>
        <taxon>Bacillati</taxon>
        <taxon>Actinomycetota</taxon>
        <taxon>Actinomycetes</taxon>
        <taxon>Pseudonocardiales</taxon>
        <taxon>Pseudonocardiaceae</taxon>
        <taxon>Pseudonocardia</taxon>
    </lineage>
</organism>